<organism evidence="1 2">
    <name type="scientific">Coniosporium uncinatum</name>
    <dbReference type="NCBI Taxonomy" id="93489"/>
    <lineage>
        <taxon>Eukaryota</taxon>
        <taxon>Fungi</taxon>
        <taxon>Dikarya</taxon>
        <taxon>Ascomycota</taxon>
        <taxon>Pezizomycotina</taxon>
        <taxon>Dothideomycetes</taxon>
        <taxon>Dothideomycetes incertae sedis</taxon>
        <taxon>Coniosporium</taxon>
    </lineage>
</organism>
<evidence type="ECO:0000313" key="2">
    <source>
        <dbReference type="Proteomes" id="UP001186974"/>
    </source>
</evidence>
<feature type="non-terminal residue" evidence="1">
    <location>
        <position position="1"/>
    </location>
</feature>
<dbReference type="EMBL" id="JAWDJW010004938">
    <property type="protein sequence ID" value="KAK3070637.1"/>
    <property type="molecule type" value="Genomic_DNA"/>
</dbReference>
<accession>A0ACC3DGC0</accession>
<proteinExistence type="predicted"/>
<name>A0ACC3DGC0_9PEZI</name>
<sequence length="223" mass="24179">QNLDLDAGDSHYVRILSHALPLPSATGHCFPAVVNSIHEEIAPKPTVIQLFHAVPGRLTLSDIPASPPTTPGPAIGGDDYFTSKQFDSAVPVTDYQADTLVLPPGTKPAVPPSSVNVSVVERYIPPTSPNEFAGMFSITRRSLLRDRLVELSPDNGTLMLVYPTRTGGRTFMDEYLGPILDPLLRSMVVIHGLSANLSSTLGPMKAVDEMLEYDKMQMKLEQT</sequence>
<comment type="caution">
    <text evidence="1">The sequence shown here is derived from an EMBL/GenBank/DDBJ whole genome shotgun (WGS) entry which is preliminary data.</text>
</comment>
<keyword evidence="2" id="KW-1185">Reference proteome</keyword>
<reference evidence="1" key="1">
    <citation type="submission" date="2024-09" db="EMBL/GenBank/DDBJ databases">
        <title>Black Yeasts Isolated from many extreme environments.</title>
        <authorList>
            <person name="Coleine C."/>
            <person name="Stajich J.E."/>
            <person name="Selbmann L."/>
        </authorList>
    </citation>
    <scope>NUCLEOTIDE SEQUENCE</scope>
    <source>
        <strain evidence="1">CCFEE 5737</strain>
    </source>
</reference>
<protein>
    <submittedName>
        <fullName evidence="1">Uncharacterized protein</fullName>
    </submittedName>
</protein>
<feature type="non-terminal residue" evidence="1">
    <location>
        <position position="223"/>
    </location>
</feature>
<gene>
    <name evidence="1" type="ORF">LTS18_015049</name>
</gene>
<dbReference type="Proteomes" id="UP001186974">
    <property type="component" value="Unassembled WGS sequence"/>
</dbReference>
<evidence type="ECO:0000313" key="1">
    <source>
        <dbReference type="EMBL" id="KAK3070637.1"/>
    </source>
</evidence>